<evidence type="ECO:0000259" key="1">
    <source>
        <dbReference type="PROSITE" id="PS50011"/>
    </source>
</evidence>
<dbReference type="InParanoid" id="A0A0C3F7Q6"/>
<gene>
    <name evidence="2" type="ORF">PILCRDRAFT_826751</name>
</gene>
<dbReference type="Proteomes" id="UP000054166">
    <property type="component" value="Unassembled WGS sequence"/>
</dbReference>
<dbReference type="HOGENOM" id="CLU_044121_2_1_1"/>
<dbReference type="GO" id="GO:0004674">
    <property type="term" value="F:protein serine/threonine kinase activity"/>
    <property type="evidence" value="ECO:0007669"/>
    <property type="project" value="TreeGrafter"/>
</dbReference>
<dbReference type="PANTHER" id="PTHR44167:SF24">
    <property type="entry name" value="SERINE_THREONINE-PROTEIN KINASE CHK2"/>
    <property type="match status" value="1"/>
</dbReference>
<dbReference type="GO" id="GO:0044773">
    <property type="term" value="P:mitotic DNA damage checkpoint signaling"/>
    <property type="evidence" value="ECO:0007669"/>
    <property type="project" value="TreeGrafter"/>
</dbReference>
<sequence>MEHLTPAHFGLEPLDLRKLTPQEEFWRDHQRWLQDCGYMLRPRYMLDWQPSWPVNVRGTEYEDAQPLIRALTINDATRLSDGAYVTLKIIKPSLHPYEVDIAMSLCSKQLASDPLNHCVPIYDVLKLPEDNDKVILVMPLLRGWREPEFETVGEGIYFFRQLFEGLQFIHKQHVAHRDISILNVLMDGSMYPDGWHPCNRRRMRDNFRLLAKHFSRTERPPKYYFIDFGISRRYDPDDKAPLELPIRGGDKTVPEFMDDINLPRNPFQTDIYYVGNLIREAVINEYKGFDFMWPLISDMVQDDPAKRPTIDQVVKRFADMCKKLRILKLHARVGLRDESFGAVRDFAHLFTTIKYTLMGIPPVPTR</sequence>
<dbReference type="GO" id="GO:0005634">
    <property type="term" value="C:nucleus"/>
    <property type="evidence" value="ECO:0007669"/>
    <property type="project" value="TreeGrafter"/>
</dbReference>
<protein>
    <recommendedName>
        <fullName evidence="1">Protein kinase domain-containing protein</fullName>
    </recommendedName>
</protein>
<dbReference type="STRING" id="765440.A0A0C3F7Q6"/>
<evidence type="ECO:0000313" key="2">
    <source>
        <dbReference type="EMBL" id="KIM75906.1"/>
    </source>
</evidence>
<dbReference type="Gene3D" id="1.10.510.10">
    <property type="entry name" value="Transferase(Phosphotransferase) domain 1"/>
    <property type="match status" value="1"/>
</dbReference>
<dbReference type="PROSITE" id="PS50011">
    <property type="entry name" value="PROTEIN_KINASE_DOM"/>
    <property type="match status" value="1"/>
</dbReference>
<keyword evidence="3" id="KW-1185">Reference proteome</keyword>
<dbReference type="PANTHER" id="PTHR44167">
    <property type="entry name" value="OVARIAN-SPECIFIC SERINE/THREONINE-PROTEIN KINASE LOK-RELATED"/>
    <property type="match status" value="1"/>
</dbReference>
<dbReference type="InterPro" id="IPR011009">
    <property type="entry name" value="Kinase-like_dom_sf"/>
</dbReference>
<dbReference type="InterPro" id="IPR000719">
    <property type="entry name" value="Prot_kinase_dom"/>
</dbReference>
<dbReference type="OrthoDB" id="5987198at2759"/>
<dbReference type="SUPFAM" id="SSF56112">
    <property type="entry name" value="Protein kinase-like (PK-like)"/>
    <property type="match status" value="1"/>
</dbReference>
<reference evidence="2 3" key="1">
    <citation type="submission" date="2014-04" db="EMBL/GenBank/DDBJ databases">
        <authorList>
            <consortium name="DOE Joint Genome Institute"/>
            <person name="Kuo A."/>
            <person name="Tarkka M."/>
            <person name="Buscot F."/>
            <person name="Kohler A."/>
            <person name="Nagy L.G."/>
            <person name="Floudas D."/>
            <person name="Copeland A."/>
            <person name="Barry K.W."/>
            <person name="Cichocki N."/>
            <person name="Veneault-Fourrey C."/>
            <person name="LaButti K."/>
            <person name="Lindquist E.A."/>
            <person name="Lipzen A."/>
            <person name="Lundell T."/>
            <person name="Morin E."/>
            <person name="Murat C."/>
            <person name="Sun H."/>
            <person name="Tunlid A."/>
            <person name="Henrissat B."/>
            <person name="Grigoriev I.V."/>
            <person name="Hibbett D.S."/>
            <person name="Martin F."/>
            <person name="Nordberg H.P."/>
            <person name="Cantor M.N."/>
            <person name="Hua S.X."/>
        </authorList>
    </citation>
    <scope>NUCLEOTIDE SEQUENCE [LARGE SCALE GENOMIC DNA]</scope>
    <source>
        <strain evidence="2 3">F 1598</strain>
    </source>
</reference>
<accession>A0A0C3F7Q6</accession>
<reference evidence="3" key="2">
    <citation type="submission" date="2015-01" db="EMBL/GenBank/DDBJ databases">
        <title>Evolutionary Origins and Diversification of the Mycorrhizal Mutualists.</title>
        <authorList>
            <consortium name="DOE Joint Genome Institute"/>
            <consortium name="Mycorrhizal Genomics Consortium"/>
            <person name="Kohler A."/>
            <person name="Kuo A."/>
            <person name="Nagy L.G."/>
            <person name="Floudas D."/>
            <person name="Copeland A."/>
            <person name="Barry K.W."/>
            <person name="Cichocki N."/>
            <person name="Veneault-Fourrey C."/>
            <person name="LaButti K."/>
            <person name="Lindquist E.A."/>
            <person name="Lipzen A."/>
            <person name="Lundell T."/>
            <person name="Morin E."/>
            <person name="Murat C."/>
            <person name="Riley R."/>
            <person name="Ohm R."/>
            <person name="Sun H."/>
            <person name="Tunlid A."/>
            <person name="Henrissat B."/>
            <person name="Grigoriev I.V."/>
            <person name="Hibbett D.S."/>
            <person name="Martin F."/>
        </authorList>
    </citation>
    <scope>NUCLEOTIDE SEQUENCE [LARGE SCALE GENOMIC DNA]</scope>
    <source>
        <strain evidence="3">F 1598</strain>
    </source>
</reference>
<feature type="domain" description="Protein kinase" evidence="1">
    <location>
        <begin position="1"/>
        <end position="351"/>
    </location>
</feature>
<organism evidence="2 3">
    <name type="scientific">Piloderma croceum (strain F 1598)</name>
    <dbReference type="NCBI Taxonomy" id="765440"/>
    <lineage>
        <taxon>Eukaryota</taxon>
        <taxon>Fungi</taxon>
        <taxon>Dikarya</taxon>
        <taxon>Basidiomycota</taxon>
        <taxon>Agaricomycotina</taxon>
        <taxon>Agaricomycetes</taxon>
        <taxon>Agaricomycetidae</taxon>
        <taxon>Atheliales</taxon>
        <taxon>Atheliaceae</taxon>
        <taxon>Piloderma</taxon>
    </lineage>
</organism>
<dbReference type="SMART" id="SM00220">
    <property type="entry name" value="S_TKc"/>
    <property type="match status" value="1"/>
</dbReference>
<dbReference type="GO" id="GO:0005524">
    <property type="term" value="F:ATP binding"/>
    <property type="evidence" value="ECO:0007669"/>
    <property type="project" value="InterPro"/>
</dbReference>
<evidence type="ECO:0000313" key="3">
    <source>
        <dbReference type="Proteomes" id="UP000054166"/>
    </source>
</evidence>
<proteinExistence type="predicted"/>
<dbReference type="EMBL" id="KN833040">
    <property type="protein sequence ID" value="KIM75906.1"/>
    <property type="molecule type" value="Genomic_DNA"/>
</dbReference>
<name>A0A0C3F7Q6_PILCF</name>
<dbReference type="AlphaFoldDB" id="A0A0C3F7Q6"/>